<gene>
    <name evidence="1" type="ORF">SAMN04489716_1513</name>
</gene>
<evidence type="ECO:0000313" key="1">
    <source>
        <dbReference type="EMBL" id="SDS74732.1"/>
    </source>
</evidence>
<organism evidence="1 2">
    <name type="scientific">Actinoplanes derwentensis</name>
    <dbReference type="NCBI Taxonomy" id="113562"/>
    <lineage>
        <taxon>Bacteria</taxon>
        <taxon>Bacillati</taxon>
        <taxon>Actinomycetota</taxon>
        <taxon>Actinomycetes</taxon>
        <taxon>Micromonosporales</taxon>
        <taxon>Micromonosporaceae</taxon>
        <taxon>Actinoplanes</taxon>
    </lineage>
</organism>
<evidence type="ECO:0000313" key="2">
    <source>
        <dbReference type="Proteomes" id="UP000198688"/>
    </source>
</evidence>
<dbReference type="Proteomes" id="UP000198688">
    <property type="component" value="Chromosome I"/>
</dbReference>
<dbReference type="STRING" id="113562.SAMN04489716_1513"/>
<name>A0A1H1UQC6_9ACTN</name>
<accession>A0A1H1UQC6</accession>
<keyword evidence="2" id="KW-1185">Reference proteome</keyword>
<protein>
    <submittedName>
        <fullName evidence="1">Uncharacterized protein</fullName>
    </submittedName>
</protein>
<dbReference type="EMBL" id="LT629758">
    <property type="protein sequence ID" value="SDS74732.1"/>
    <property type="molecule type" value="Genomic_DNA"/>
</dbReference>
<sequence>MALPYAYPSTRRAALGDTTPARWRLFGAEFATALAVNLGPAAGQPVPDHGVMMTAAAPGAVIVGAQTRLVAVQPSITSW</sequence>
<reference evidence="1 2" key="1">
    <citation type="submission" date="2016-10" db="EMBL/GenBank/DDBJ databases">
        <authorList>
            <person name="de Groot N.N."/>
        </authorList>
    </citation>
    <scope>NUCLEOTIDE SEQUENCE [LARGE SCALE GENOMIC DNA]</scope>
    <source>
        <strain evidence="1 2">DSM 43941</strain>
    </source>
</reference>
<proteinExistence type="predicted"/>
<dbReference type="AlphaFoldDB" id="A0A1H1UQC6"/>